<dbReference type="Proteomes" id="UP000046393">
    <property type="component" value="Unplaced"/>
</dbReference>
<proteinExistence type="predicted"/>
<reference evidence="2" key="1">
    <citation type="submission" date="2017-02" db="UniProtKB">
        <authorList>
            <consortium name="WormBaseParasite"/>
        </authorList>
    </citation>
    <scope>IDENTIFICATION</scope>
</reference>
<protein>
    <submittedName>
        <fullName evidence="2">TIL domain-containing protein</fullName>
    </submittedName>
</protein>
<organism evidence="1 2">
    <name type="scientific">Syphacia muris</name>
    <dbReference type="NCBI Taxonomy" id="451379"/>
    <lineage>
        <taxon>Eukaryota</taxon>
        <taxon>Metazoa</taxon>
        <taxon>Ecdysozoa</taxon>
        <taxon>Nematoda</taxon>
        <taxon>Chromadorea</taxon>
        <taxon>Rhabditida</taxon>
        <taxon>Spirurina</taxon>
        <taxon>Oxyuridomorpha</taxon>
        <taxon>Oxyuroidea</taxon>
        <taxon>Oxyuridae</taxon>
        <taxon>Syphacia</taxon>
    </lineage>
</organism>
<evidence type="ECO:0000313" key="1">
    <source>
        <dbReference type="Proteomes" id="UP000046393"/>
    </source>
</evidence>
<name>A0A0N5AV12_9BILA</name>
<accession>A0A0N5AV12</accession>
<dbReference type="AlphaFoldDB" id="A0A0N5AV12"/>
<dbReference type="WBParaSite" id="SMUV_0000871401-mRNA-1">
    <property type="protein sequence ID" value="SMUV_0000871401-mRNA-1"/>
    <property type="gene ID" value="SMUV_0000871401"/>
</dbReference>
<dbReference type="Gene3D" id="2.10.25.10">
    <property type="entry name" value="Laminin"/>
    <property type="match status" value="1"/>
</dbReference>
<sequence length="120" mass="12250">MCPTCEGTCEIPYPVCPQVACGLPRCMCRQGLVRHGLVCILYTQCPQVTGVDIAGIGSVAGSPFGLNGPVSVNGPMGVNGPMSISGPLGINGPFGINVIPPASSGSGSTPFFGRNVHRRH</sequence>
<keyword evidence="1" id="KW-1185">Reference proteome</keyword>
<evidence type="ECO:0000313" key="2">
    <source>
        <dbReference type="WBParaSite" id="SMUV_0000871401-mRNA-1"/>
    </source>
</evidence>